<dbReference type="Gene3D" id="3.30.70.120">
    <property type="match status" value="1"/>
</dbReference>
<sequence length="110" mass="12694">MSEQHEYCMVLSTAGTEKNRDEIIKGLLEGELAACIQTMAIESHYVWKGEVCSDSEWLLIIKTRKDLYALVEDKIKDLHEYEVAQIVQVPIVEGFNPYLEWLRQSTLSCQ</sequence>
<accession>A0A0A3EYT0</accession>
<dbReference type="Pfam" id="PF03091">
    <property type="entry name" value="CutA1"/>
    <property type="match status" value="1"/>
</dbReference>
<dbReference type="EMBL" id="CP117989">
    <property type="protein sequence ID" value="WDG10244.1"/>
    <property type="molecule type" value="Genomic_DNA"/>
</dbReference>
<dbReference type="InterPro" id="IPR011322">
    <property type="entry name" value="N-reg_PII-like_a/b"/>
</dbReference>
<dbReference type="SUPFAM" id="SSF54913">
    <property type="entry name" value="GlnB-like"/>
    <property type="match status" value="1"/>
</dbReference>
<evidence type="ECO:0000313" key="2">
    <source>
        <dbReference type="EMBL" id="UTZ28979.1"/>
    </source>
</evidence>
<dbReference type="GeneID" id="67379628"/>
<dbReference type="EMBL" id="CP050468">
    <property type="protein sequence ID" value="UTZ28979.1"/>
    <property type="molecule type" value="Genomic_DNA"/>
</dbReference>
<dbReference type="GO" id="GO:0005507">
    <property type="term" value="F:copper ion binding"/>
    <property type="evidence" value="ECO:0007669"/>
    <property type="project" value="TreeGrafter"/>
</dbReference>
<name>A0A0A3EYT0_9VIBR</name>
<dbReference type="RefSeq" id="WP_005424977.1">
    <property type="nucleotide sequence ID" value="NZ_BBKG01000009.1"/>
</dbReference>
<dbReference type="OrthoDB" id="37622at2"/>
<gene>
    <name evidence="2" type="ORF">HB761_20170</name>
    <name evidence="3" type="ORF">PUN50_22990</name>
</gene>
<evidence type="ECO:0000256" key="1">
    <source>
        <dbReference type="ARBA" id="ARBA00010169"/>
    </source>
</evidence>
<reference evidence="2" key="1">
    <citation type="submission" date="2020-03" db="EMBL/GenBank/DDBJ databases">
        <title>Five strains of Vibrio campbellii isolated from Mariana Trench.</title>
        <authorList>
            <person name="Liang J."/>
            <person name="Zhang X.-H."/>
        </authorList>
    </citation>
    <scope>NUCLEOTIDE SEQUENCE</scope>
    <source>
        <strain evidence="2">LJC014</strain>
    </source>
</reference>
<proteinExistence type="inferred from homology"/>
<dbReference type="PANTHER" id="PTHR23419">
    <property type="entry name" value="DIVALENT CATION TOLERANCE CUTA-RELATED"/>
    <property type="match status" value="1"/>
</dbReference>
<reference evidence="3" key="2">
    <citation type="submission" date="2023-02" db="EMBL/GenBank/DDBJ databases">
        <title>Isolation, identification, and genome analysis of Vibrio campbellii in the Penaeus vannamei larvae stage.</title>
        <authorList>
            <person name="Huang T."/>
            <person name="Zhang B."/>
        </authorList>
    </citation>
    <scope>NUCLEOTIDE SEQUENCE</scope>
    <source>
        <strain evidence="3">20220413_1</strain>
    </source>
</reference>
<protein>
    <submittedName>
        <fullName evidence="2">Divalent-cation tolerance protein CutA</fullName>
    </submittedName>
</protein>
<dbReference type="PANTHER" id="PTHR23419:SF8">
    <property type="entry name" value="FI09726P"/>
    <property type="match status" value="1"/>
</dbReference>
<evidence type="ECO:0000313" key="3">
    <source>
        <dbReference type="EMBL" id="WDG10244.1"/>
    </source>
</evidence>
<dbReference type="GO" id="GO:0010038">
    <property type="term" value="P:response to metal ion"/>
    <property type="evidence" value="ECO:0007669"/>
    <property type="project" value="InterPro"/>
</dbReference>
<dbReference type="InterPro" id="IPR004323">
    <property type="entry name" value="Ion_tolerance_CutA"/>
</dbReference>
<evidence type="ECO:0000313" key="4">
    <source>
        <dbReference type="Proteomes" id="UP001058687"/>
    </source>
</evidence>
<dbReference type="AlphaFoldDB" id="A0A0A3EYT0"/>
<dbReference type="Proteomes" id="UP001219537">
    <property type="component" value="Chromosome 2"/>
</dbReference>
<organism evidence="2 4">
    <name type="scientific">Vibrio campbellii</name>
    <dbReference type="NCBI Taxonomy" id="680"/>
    <lineage>
        <taxon>Bacteria</taxon>
        <taxon>Pseudomonadati</taxon>
        <taxon>Pseudomonadota</taxon>
        <taxon>Gammaproteobacteria</taxon>
        <taxon>Vibrionales</taxon>
        <taxon>Vibrionaceae</taxon>
        <taxon>Vibrio</taxon>
    </lineage>
</organism>
<comment type="similarity">
    <text evidence="1">Belongs to the CutA family.</text>
</comment>
<dbReference type="Proteomes" id="UP001058687">
    <property type="component" value="Chromosome 2"/>
</dbReference>
<dbReference type="InterPro" id="IPR015867">
    <property type="entry name" value="N-reg_PII/ATP_PRibTrfase_C"/>
</dbReference>